<dbReference type="AlphaFoldDB" id="A0A821T069"/>
<dbReference type="Proteomes" id="UP000663838">
    <property type="component" value="Unassembled WGS sequence"/>
</dbReference>
<feature type="domain" description="F-box" evidence="1">
    <location>
        <begin position="70"/>
        <end position="118"/>
    </location>
</feature>
<protein>
    <recommendedName>
        <fullName evidence="1">F-box domain-containing protein</fullName>
    </recommendedName>
</protein>
<evidence type="ECO:0000313" key="3">
    <source>
        <dbReference type="Proteomes" id="UP000663838"/>
    </source>
</evidence>
<evidence type="ECO:0000259" key="1">
    <source>
        <dbReference type="PROSITE" id="PS50181"/>
    </source>
</evidence>
<sequence length="429" mass="49257">MATLNACPASTRKSMAGIDGYSANGSTAFDSSSKLCDELSSYHVPVDEIPMSHKPIEKSRLTDVMNESLVTTLECLPHEIFLAIFSYLDGYSIYQSFYELNNRLSGLVRSTMGKYLDLREIQRHKCQQVLASIDQSQVTGLLLSNKYDDELADRLLTCSFHGLRYLTLDCVGVFTVSVIIYNKLMPNYLESLSICFRSDQCHEKVYELSMGILKICSRDLKSLRFLNLCTDFNQEMVNLNARIKNQIDNDLSYQCFHLTTICLNNLHWILSHLPYLRSLTFIATLNTWTDSYPPLPHLHTCIATFIKTDFDLVKRFLGTYSNLQRLELALTYVQPNSIDDYQWHSIIEQSLPKLKQFTLEMSTNALEKSVAERLCTVSFERDSFWQKRNTIVTIWRKNVLTNQTIEVDIQIEFGYTKAIVISEMASSDN</sequence>
<name>A0A821T069_9BILA</name>
<proteinExistence type="predicted"/>
<accession>A0A821T069</accession>
<dbReference type="PROSITE" id="PS50181">
    <property type="entry name" value="FBOX"/>
    <property type="match status" value="1"/>
</dbReference>
<evidence type="ECO:0000313" key="2">
    <source>
        <dbReference type="EMBL" id="CAF4868225.1"/>
    </source>
</evidence>
<organism evidence="2 3">
    <name type="scientific">Rotaria socialis</name>
    <dbReference type="NCBI Taxonomy" id="392032"/>
    <lineage>
        <taxon>Eukaryota</taxon>
        <taxon>Metazoa</taxon>
        <taxon>Spiralia</taxon>
        <taxon>Gnathifera</taxon>
        <taxon>Rotifera</taxon>
        <taxon>Eurotatoria</taxon>
        <taxon>Bdelloidea</taxon>
        <taxon>Philodinida</taxon>
        <taxon>Philodinidae</taxon>
        <taxon>Rotaria</taxon>
    </lineage>
</organism>
<reference evidence="2" key="1">
    <citation type="submission" date="2021-02" db="EMBL/GenBank/DDBJ databases">
        <authorList>
            <person name="Nowell W R."/>
        </authorList>
    </citation>
    <scope>NUCLEOTIDE SEQUENCE</scope>
</reference>
<comment type="caution">
    <text evidence="2">The sequence shown here is derived from an EMBL/GenBank/DDBJ whole genome shotgun (WGS) entry which is preliminary data.</text>
</comment>
<gene>
    <name evidence="2" type="ORF">TOA249_LOCUS28274</name>
</gene>
<dbReference type="InterPro" id="IPR001810">
    <property type="entry name" value="F-box_dom"/>
</dbReference>
<dbReference type="EMBL" id="CAJOBS010003874">
    <property type="protein sequence ID" value="CAF4868225.1"/>
    <property type="molecule type" value="Genomic_DNA"/>
</dbReference>